<dbReference type="Pfam" id="PF15398">
    <property type="entry name" value="DUF4619"/>
    <property type="match status" value="1"/>
</dbReference>
<dbReference type="Bgee" id="ENSOANG00000020538">
    <property type="expression patterns" value="Expressed in adult mammalian kidney and 2 other cell types or tissues"/>
</dbReference>
<dbReference type="FunCoup" id="A0A6I8NDQ0">
    <property type="interactions" value="5"/>
</dbReference>
<proteinExistence type="predicted"/>
<feature type="region of interest" description="Disordered" evidence="1">
    <location>
        <begin position="1"/>
        <end position="113"/>
    </location>
</feature>
<evidence type="ECO:0000313" key="3">
    <source>
        <dbReference type="Proteomes" id="UP000002279"/>
    </source>
</evidence>
<dbReference type="GeneTree" id="ENSGT00390000001071"/>
<protein>
    <recommendedName>
        <fullName evidence="4">Coiled-coil domain containing 198</fullName>
    </recommendedName>
</protein>
<reference evidence="2" key="3">
    <citation type="submission" date="2025-09" db="UniProtKB">
        <authorList>
            <consortium name="Ensembl"/>
        </authorList>
    </citation>
    <scope>IDENTIFICATION</scope>
    <source>
        <strain evidence="2">Glennie</strain>
    </source>
</reference>
<evidence type="ECO:0000313" key="2">
    <source>
        <dbReference type="Ensembl" id="ENSOANP00000038901.1"/>
    </source>
</evidence>
<dbReference type="PANTHER" id="PTHR16065:SF2">
    <property type="entry name" value="COILED-COIL DOMAIN CONTAINING 198"/>
    <property type="match status" value="1"/>
</dbReference>
<gene>
    <name evidence="2" type="primary">CCDC198</name>
</gene>
<feature type="region of interest" description="Disordered" evidence="1">
    <location>
        <begin position="218"/>
        <end position="333"/>
    </location>
</feature>
<organism evidence="2 3">
    <name type="scientific">Ornithorhynchus anatinus</name>
    <name type="common">Duckbill platypus</name>
    <dbReference type="NCBI Taxonomy" id="9258"/>
    <lineage>
        <taxon>Eukaryota</taxon>
        <taxon>Metazoa</taxon>
        <taxon>Chordata</taxon>
        <taxon>Craniata</taxon>
        <taxon>Vertebrata</taxon>
        <taxon>Euteleostomi</taxon>
        <taxon>Mammalia</taxon>
        <taxon>Monotremata</taxon>
        <taxon>Ornithorhynchidae</taxon>
        <taxon>Ornithorhynchus</taxon>
    </lineage>
</organism>
<dbReference type="InParanoid" id="A0A6I8NDQ0"/>
<sequence length="395" mass="42960">METRCPGRVPGCGGLTHLCGVGPGTKSRRKPGRAAPLTLAGSPPRPGRVVGDGGRSPRKGPAAGMGSGSSRTHPKVTQVAPLYSRDAPPPSVGSAAGGQEEGYSSRTSAGLRGKMGQFERQLPPLRQTGYGCYATVPGAMTLDTSLENRGTSIIKSHPPRRLQVLEPVGPPQARGSLTQHEAAVAPRAKELEKRMQSVRHPLGKRQYFHKMQMLEMNRKRQEAQAELKRNLQRESRIGKQKARERRGKKPSVNLPGNRGWEDLATPEPPGALPADWGSPWDGEFGACQPGPRQGGEAEPRLVRRAHRELPWETADSDSDGEAEERKKPRALVRTKTERIPLWDEFFDQDTSIECSTNTIITTKPSEKPSGDHCSSPHSPPPNKQLFTCLFSGLSL</sequence>
<dbReference type="InterPro" id="IPR029235">
    <property type="entry name" value="FAME"/>
</dbReference>
<dbReference type="AlphaFoldDB" id="A0A6I8NDQ0"/>
<dbReference type="PANTHER" id="PTHR16065">
    <property type="entry name" value="COILED-COIL DOMAIN CONTAINING 198"/>
    <property type="match status" value="1"/>
</dbReference>
<feature type="compositionally biased region" description="Basic and acidic residues" evidence="1">
    <location>
        <begin position="218"/>
        <end position="237"/>
    </location>
</feature>
<dbReference type="Ensembl" id="ENSOANT00000063994.1">
    <property type="protein sequence ID" value="ENSOANP00000038901.1"/>
    <property type="gene ID" value="ENSOANG00000020538.3"/>
</dbReference>
<feature type="compositionally biased region" description="Basic residues" evidence="1">
    <location>
        <begin position="238"/>
        <end position="249"/>
    </location>
</feature>
<keyword evidence="3" id="KW-1185">Reference proteome</keyword>
<evidence type="ECO:0000256" key="1">
    <source>
        <dbReference type="SAM" id="MobiDB-lite"/>
    </source>
</evidence>
<name>A0A6I8NDQ0_ORNAN</name>
<evidence type="ECO:0008006" key="4">
    <source>
        <dbReference type="Google" id="ProtNLM"/>
    </source>
</evidence>
<feature type="region of interest" description="Disordered" evidence="1">
    <location>
        <begin position="361"/>
        <end position="383"/>
    </location>
</feature>
<dbReference type="Proteomes" id="UP000002279">
    <property type="component" value="Chromosome 14"/>
</dbReference>
<reference evidence="2 3" key="1">
    <citation type="journal article" date="2008" name="Nature">
        <title>Genome analysis of the platypus reveals unique signatures of evolution.</title>
        <authorList>
            <person name="Warren W.C."/>
            <person name="Hillier L.W."/>
            <person name="Marshall Graves J.A."/>
            <person name="Birney E."/>
            <person name="Ponting C.P."/>
            <person name="Grutzner F."/>
            <person name="Belov K."/>
            <person name="Miller W."/>
            <person name="Clarke L."/>
            <person name="Chinwalla A.T."/>
            <person name="Yang S.P."/>
            <person name="Heger A."/>
            <person name="Locke D.P."/>
            <person name="Miethke P."/>
            <person name="Waters P.D."/>
            <person name="Veyrunes F."/>
            <person name="Fulton L."/>
            <person name="Fulton B."/>
            <person name="Graves T."/>
            <person name="Wallis J."/>
            <person name="Puente X.S."/>
            <person name="Lopez-Otin C."/>
            <person name="Ordonez G.R."/>
            <person name="Eichler E.E."/>
            <person name="Chen L."/>
            <person name="Cheng Z."/>
            <person name="Deakin J.E."/>
            <person name="Alsop A."/>
            <person name="Thompson K."/>
            <person name="Kirby P."/>
            <person name="Papenfuss A.T."/>
            <person name="Wakefield M.J."/>
            <person name="Olender T."/>
            <person name="Lancet D."/>
            <person name="Huttley G.A."/>
            <person name="Smit A.F."/>
            <person name="Pask A."/>
            <person name="Temple-Smith P."/>
            <person name="Batzer M.A."/>
            <person name="Walker J.A."/>
            <person name="Konkel M.K."/>
            <person name="Harris R.S."/>
            <person name="Whittington C.M."/>
            <person name="Wong E.S."/>
            <person name="Gemmell N.J."/>
            <person name="Buschiazzo E."/>
            <person name="Vargas Jentzsch I.M."/>
            <person name="Merkel A."/>
            <person name="Schmitz J."/>
            <person name="Zemann A."/>
            <person name="Churakov G."/>
            <person name="Kriegs J.O."/>
            <person name="Brosius J."/>
            <person name="Murchison E.P."/>
            <person name="Sachidanandam R."/>
            <person name="Smith C."/>
            <person name="Hannon G.J."/>
            <person name="Tsend-Ayush E."/>
            <person name="McMillan D."/>
            <person name="Attenborough R."/>
            <person name="Rens W."/>
            <person name="Ferguson-Smith M."/>
            <person name="Lefevre C.M."/>
            <person name="Sharp J.A."/>
            <person name="Nicholas K.R."/>
            <person name="Ray D.A."/>
            <person name="Kube M."/>
            <person name="Reinhardt R."/>
            <person name="Pringle T.H."/>
            <person name="Taylor J."/>
            <person name="Jones R.C."/>
            <person name="Nixon B."/>
            <person name="Dacheux J.L."/>
            <person name="Niwa H."/>
            <person name="Sekita Y."/>
            <person name="Huang X."/>
            <person name="Stark A."/>
            <person name="Kheradpour P."/>
            <person name="Kellis M."/>
            <person name="Flicek P."/>
            <person name="Chen Y."/>
            <person name="Webber C."/>
            <person name="Hardison R."/>
            <person name="Nelson J."/>
            <person name="Hallsworth-Pepin K."/>
            <person name="Delehaunty K."/>
            <person name="Markovic C."/>
            <person name="Minx P."/>
            <person name="Feng Y."/>
            <person name="Kremitzki C."/>
            <person name="Mitreva M."/>
            <person name="Glasscock J."/>
            <person name="Wylie T."/>
            <person name="Wohldmann P."/>
            <person name="Thiru P."/>
            <person name="Nhan M.N."/>
            <person name="Pohl C.S."/>
            <person name="Smith S.M."/>
            <person name="Hou S."/>
            <person name="Nefedov M."/>
            <person name="de Jong P.J."/>
            <person name="Renfree M.B."/>
            <person name="Mardis E.R."/>
            <person name="Wilson R.K."/>
        </authorList>
    </citation>
    <scope>NUCLEOTIDE SEQUENCE [LARGE SCALE GENOMIC DNA]</scope>
    <source>
        <strain evidence="2 3">Glennie</strain>
    </source>
</reference>
<reference evidence="2" key="2">
    <citation type="submission" date="2025-08" db="UniProtKB">
        <authorList>
            <consortium name="Ensembl"/>
        </authorList>
    </citation>
    <scope>IDENTIFICATION</scope>
    <source>
        <strain evidence="2">Glennie</strain>
    </source>
</reference>
<accession>A0A6I8NDQ0</accession>